<evidence type="ECO:0000313" key="1">
    <source>
        <dbReference type="EMBL" id="MCS2609024.1"/>
    </source>
</evidence>
<dbReference type="RefSeq" id="WP_259035541.1">
    <property type="nucleotide sequence ID" value="NZ_JAJISC010000003.1"/>
</dbReference>
<name>A0ABT2EBZ1_9GAMM</name>
<gene>
    <name evidence="1" type="ORF">LLY24_06790</name>
</gene>
<proteinExistence type="predicted"/>
<reference evidence="1" key="1">
    <citation type="submission" date="2021-11" db="EMBL/GenBank/DDBJ databases">
        <title>Halomonas sp., isolated from a coastal aquaculture zone in Dongshan Bay.</title>
        <authorList>
            <person name="Lin W."/>
        </authorList>
    </citation>
    <scope>NUCLEOTIDE SEQUENCE</scope>
    <source>
        <strain evidence="1">Yzlin-01</strain>
    </source>
</reference>
<organism evidence="1 2">
    <name type="scientific">Halomonas dongshanensis</name>
    <dbReference type="NCBI Taxonomy" id="2890835"/>
    <lineage>
        <taxon>Bacteria</taxon>
        <taxon>Pseudomonadati</taxon>
        <taxon>Pseudomonadota</taxon>
        <taxon>Gammaproteobacteria</taxon>
        <taxon>Oceanospirillales</taxon>
        <taxon>Halomonadaceae</taxon>
        <taxon>Halomonas</taxon>
    </lineage>
</organism>
<dbReference type="EMBL" id="JAJISC010000003">
    <property type="protein sequence ID" value="MCS2609024.1"/>
    <property type="molecule type" value="Genomic_DNA"/>
</dbReference>
<sequence length="159" mass="18571">MYFDDEQLLRWMKGDSSAVEFIEIVCDVAHKWDDLIDRDKELDDASINKLFFDLLIRLPRNTFYRKNFEHLNSVLMNSISNWQIATEMEREGDDYRTSIAFILRSSYVDLITQASLITGGNKWACAVGKQAREITHSETYSGYLKNLTKESQDRAKRQS</sequence>
<accession>A0ABT2EBZ1</accession>
<dbReference type="Proteomes" id="UP001165542">
    <property type="component" value="Unassembled WGS sequence"/>
</dbReference>
<protein>
    <submittedName>
        <fullName evidence="1">Uncharacterized protein</fullName>
    </submittedName>
</protein>
<comment type="caution">
    <text evidence="1">The sequence shown here is derived from an EMBL/GenBank/DDBJ whole genome shotgun (WGS) entry which is preliminary data.</text>
</comment>
<evidence type="ECO:0000313" key="2">
    <source>
        <dbReference type="Proteomes" id="UP001165542"/>
    </source>
</evidence>
<keyword evidence="2" id="KW-1185">Reference proteome</keyword>